<evidence type="ECO:0000259" key="3">
    <source>
        <dbReference type="PROSITE" id="PS50977"/>
    </source>
</evidence>
<dbReference type="InterPro" id="IPR050624">
    <property type="entry name" value="HTH-type_Tx_Regulator"/>
</dbReference>
<gene>
    <name evidence="4" type="ORF">QS713_02625</name>
</gene>
<protein>
    <submittedName>
        <fullName evidence="4">TetR/AcrR family transcriptional regulator</fullName>
    </submittedName>
</protein>
<dbReference type="EMBL" id="JASXSX010000001">
    <property type="protein sequence ID" value="MDT3766959.1"/>
    <property type="molecule type" value="Genomic_DNA"/>
</dbReference>
<sequence length="223" mass="24854">MSNRLQTQDRLIAATRELIMTEGVEHCSLERICTKAGFTRGAFYSNFASKDSLLAAMAEEEYANLIDTLEEQMQQWQSRHIDGDTRTVMQVLLFDFLDAIGVQGNVYTLHSELMMRAVRDTDWAQRLLEINNEFNEALARCMETILAASGRTPTIPMRPLTHAVIGIAMRAAGVESWRRSASALPLVSSAADSPVRDILETILILLMAASEPQEIAPAEPQEK</sequence>
<reference evidence="4 5" key="1">
    <citation type="submission" date="2023-06" db="EMBL/GenBank/DDBJ databases">
        <title>Draft genome sequence of Gleimia hominis type strain CCUG 57540T.</title>
        <authorList>
            <person name="Salva-Serra F."/>
            <person name="Cardew S."/>
            <person name="Jensie Markopoulos S."/>
            <person name="Ohlen M."/>
            <person name="Inganas E."/>
            <person name="Svensson-Stadler L."/>
            <person name="Moore E.R.B."/>
        </authorList>
    </citation>
    <scope>NUCLEOTIDE SEQUENCE [LARGE SCALE GENOMIC DNA]</scope>
    <source>
        <strain evidence="4 5">CCUG 57540</strain>
    </source>
</reference>
<keyword evidence="5" id="KW-1185">Reference proteome</keyword>
<dbReference type="PRINTS" id="PR00455">
    <property type="entry name" value="HTHTETR"/>
</dbReference>
<dbReference type="PANTHER" id="PTHR43479:SF11">
    <property type="entry name" value="ACREF_ENVCD OPERON REPRESSOR-RELATED"/>
    <property type="match status" value="1"/>
</dbReference>
<feature type="DNA-binding region" description="H-T-H motif" evidence="2">
    <location>
        <begin position="28"/>
        <end position="47"/>
    </location>
</feature>
<accession>A0ABU3I9B0</accession>
<feature type="domain" description="HTH tetR-type" evidence="3">
    <location>
        <begin position="5"/>
        <end position="65"/>
    </location>
</feature>
<keyword evidence="1 2" id="KW-0238">DNA-binding</keyword>
<dbReference type="Gene3D" id="1.10.357.10">
    <property type="entry name" value="Tetracycline Repressor, domain 2"/>
    <property type="match status" value="1"/>
</dbReference>
<evidence type="ECO:0000313" key="4">
    <source>
        <dbReference type="EMBL" id="MDT3766959.1"/>
    </source>
</evidence>
<dbReference type="Proteomes" id="UP001247542">
    <property type="component" value="Unassembled WGS sequence"/>
</dbReference>
<dbReference type="PROSITE" id="PS50977">
    <property type="entry name" value="HTH_TETR_2"/>
    <property type="match status" value="1"/>
</dbReference>
<organism evidence="4 5">
    <name type="scientific">Gleimia hominis</name>
    <dbReference type="NCBI Taxonomy" id="595468"/>
    <lineage>
        <taxon>Bacteria</taxon>
        <taxon>Bacillati</taxon>
        <taxon>Actinomycetota</taxon>
        <taxon>Actinomycetes</taxon>
        <taxon>Actinomycetales</taxon>
        <taxon>Actinomycetaceae</taxon>
        <taxon>Gleimia</taxon>
    </lineage>
</organism>
<name>A0ABU3I9B0_9ACTO</name>
<proteinExistence type="predicted"/>
<dbReference type="PANTHER" id="PTHR43479">
    <property type="entry name" value="ACREF/ENVCD OPERON REPRESSOR-RELATED"/>
    <property type="match status" value="1"/>
</dbReference>
<dbReference type="InterPro" id="IPR001647">
    <property type="entry name" value="HTH_TetR"/>
</dbReference>
<dbReference type="RefSeq" id="WP_313272216.1">
    <property type="nucleotide sequence ID" value="NZ_JASXSX010000001.1"/>
</dbReference>
<comment type="caution">
    <text evidence="4">The sequence shown here is derived from an EMBL/GenBank/DDBJ whole genome shotgun (WGS) entry which is preliminary data.</text>
</comment>
<evidence type="ECO:0000313" key="5">
    <source>
        <dbReference type="Proteomes" id="UP001247542"/>
    </source>
</evidence>
<evidence type="ECO:0000256" key="2">
    <source>
        <dbReference type="PROSITE-ProRule" id="PRU00335"/>
    </source>
</evidence>
<dbReference type="InterPro" id="IPR009057">
    <property type="entry name" value="Homeodomain-like_sf"/>
</dbReference>
<evidence type="ECO:0000256" key="1">
    <source>
        <dbReference type="ARBA" id="ARBA00023125"/>
    </source>
</evidence>
<dbReference type="Pfam" id="PF00440">
    <property type="entry name" value="TetR_N"/>
    <property type="match status" value="1"/>
</dbReference>
<dbReference type="SUPFAM" id="SSF46689">
    <property type="entry name" value="Homeodomain-like"/>
    <property type="match status" value="1"/>
</dbReference>